<comment type="caution">
    <text evidence="1">The sequence shown here is derived from an EMBL/GenBank/DDBJ whole genome shotgun (WGS) entry which is preliminary data.</text>
</comment>
<accession>A0ACB9TAQ3</accession>
<name>A0ACB9TAQ3_HOLOL</name>
<proteinExistence type="predicted"/>
<reference evidence="1" key="1">
    <citation type="submission" date="2022-04" db="EMBL/GenBank/DDBJ databases">
        <title>Chromosome-scale genome assembly of Holotrichia oblita Faldermann.</title>
        <authorList>
            <person name="Rongchong L."/>
        </authorList>
    </citation>
    <scope>NUCLEOTIDE SEQUENCE</scope>
    <source>
        <strain evidence="1">81SQS9</strain>
    </source>
</reference>
<evidence type="ECO:0000313" key="1">
    <source>
        <dbReference type="EMBL" id="KAI4463872.1"/>
    </source>
</evidence>
<dbReference type="Proteomes" id="UP001056778">
    <property type="component" value="Chromosome 4"/>
</dbReference>
<evidence type="ECO:0000313" key="2">
    <source>
        <dbReference type="Proteomes" id="UP001056778"/>
    </source>
</evidence>
<sequence>MFKQDFKYYKSRKPAPSFEDVLNLKHPNNYKVTPVSPKNTSKTFFGLKPIERWNVYEIVDRPGSIVRICGRYERQFPKDLSSLCSYLTKSLGFDNFNAEAAIVNYYHLDSTLSGHTDHSEQNLDAPLISGDVVIMSKAARLAYHGVPRIIQSNDSSWDISPEDCSGNFVNVEKDNLRICYDKTLWGPLNNI</sequence>
<gene>
    <name evidence="1" type="ORF">MML48_4g00019826</name>
</gene>
<dbReference type="EMBL" id="CM043018">
    <property type="protein sequence ID" value="KAI4463872.1"/>
    <property type="molecule type" value="Genomic_DNA"/>
</dbReference>
<protein>
    <submittedName>
        <fullName evidence="1">Alkylated dna repair protein alkb-related</fullName>
    </submittedName>
</protein>
<organism evidence="1 2">
    <name type="scientific">Holotrichia oblita</name>
    <name type="common">Chafer beetle</name>
    <dbReference type="NCBI Taxonomy" id="644536"/>
    <lineage>
        <taxon>Eukaryota</taxon>
        <taxon>Metazoa</taxon>
        <taxon>Ecdysozoa</taxon>
        <taxon>Arthropoda</taxon>
        <taxon>Hexapoda</taxon>
        <taxon>Insecta</taxon>
        <taxon>Pterygota</taxon>
        <taxon>Neoptera</taxon>
        <taxon>Endopterygota</taxon>
        <taxon>Coleoptera</taxon>
        <taxon>Polyphaga</taxon>
        <taxon>Scarabaeiformia</taxon>
        <taxon>Scarabaeidae</taxon>
        <taxon>Melolonthinae</taxon>
        <taxon>Holotrichia</taxon>
    </lineage>
</organism>
<keyword evidence="2" id="KW-1185">Reference proteome</keyword>